<gene>
    <name evidence="2" type="ORF">BacF7301_03010</name>
</gene>
<dbReference type="Proteomes" id="UP000501780">
    <property type="component" value="Chromosome"/>
</dbReference>
<dbReference type="AlphaFoldDB" id="A0A6H0KID2"/>
<evidence type="ECO:0000256" key="1">
    <source>
        <dbReference type="SAM" id="SignalP"/>
    </source>
</evidence>
<proteinExistence type="predicted"/>
<feature type="chain" id="PRO_5026139464" evidence="1">
    <location>
        <begin position="20"/>
        <end position="390"/>
    </location>
</feature>
<dbReference type="KEGG" id="bfc:BacF7301_03010"/>
<feature type="signal peptide" evidence="1">
    <location>
        <begin position="1"/>
        <end position="19"/>
    </location>
</feature>
<sequence length="390" mass="44612">MIKYLKKYALIACSLFTLAACDLEIDITNPGLITEKPQDKPQVGETITYRAQVWVEKNDMEELYGGERLFRQNLEALFRNTTTFWNESTNKFDYRFEWVVGEGDDNLVIYEIGSGVKTKEQYNVYKNKAYGTLNTEKYDFVLFLALNCPKGEGGLSCGGGGASKQSVVQSYFEGSHDIFAKKWPEKGTYSDLGHEYGHVRGAQDLYQYMIPAENNPISHVAYDYPKCNMGTGYQEWSDYCSAVFNHNAQYKQLTSDMTRSTYPKQMLVRVTKDGKPVQRATVNFWGSRASFRDIYAAPGNSPYMKKKTDANGELTINDIYRMFIPDYNNTPNLPPKSPVDEFPFSRWYCFVVEVELDGGQTKCVWLSDLDIVPEYLNGGQQEPYVFEIQI</sequence>
<keyword evidence="3" id="KW-1185">Reference proteome</keyword>
<evidence type="ECO:0000313" key="2">
    <source>
        <dbReference type="EMBL" id="QIU93176.1"/>
    </source>
</evidence>
<dbReference type="RefSeq" id="WP_167960066.1">
    <property type="nucleotide sequence ID" value="NZ_CP050831.1"/>
</dbReference>
<organism evidence="2 3">
    <name type="scientific">Bacteroides faecium</name>
    <dbReference type="NCBI Taxonomy" id="2715212"/>
    <lineage>
        <taxon>Bacteria</taxon>
        <taxon>Pseudomonadati</taxon>
        <taxon>Bacteroidota</taxon>
        <taxon>Bacteroidia</taxon>
        <taxon>Bacteroidales</taxon>
        <taxon>Bacteroidaceae</taxon>
        <taxon>Bacteroides</taxon>
    </lineage>
</organism>
<evidence type="ECO:0000313" key="3">
    <source>
        <dbReference type="Proteomes" id="UP000501780"/>
    </source>
</evidence>
<protein>
    <submittedName>
        <fullName evidence="2">DUF4198 domain-containing protein</fullName>
    </submittedName>
</protein>
<accession>A0A6H0KID2</accession>
<dbReference type="PROSITE" id="PS51257">
    <property type="entry name" value="PROKAR_LIPOPROTEIN"/>
    <property type="match status" value="1"/>
</dbReference>
<reference evidence="2 3" key="1">
    <citation type="submission" date="2020-03" db="EMBL/GenBank/DDBJ databases">
        <title>Genomic analysis of Bacteroides faecium CBA7301.</title>
        <authorList>
            <person name="Kim J."/>
            <person name="Roh S.W."/>
        </authorList>
    </citation>
    <scope>NUCLEOTIDE SEQUENCE [LARGE SCALE GENOMIC DNA]</scope>
    <source>
        <strain evidence="2 3">CBA7301</strain>
    </source>
</reference>
<keyword evidence="1" id="KW-0732">Signal</keyword>
<dbReference type="EMBL" id="CP050831">
    <property type="protein sequence ID" value="QIU93176.1"/>
    <property type="molecule type" value="Genomic_DNA"/>
</dbReference>
<name>A0A6H0KID2_9BACE</name>